<dbReference type="EMBL" id="CP001848">
    <property type="protein sequence ID" value="ADB15488.1"/>
    <property type="molecule type" value="Genomic_DNA"/>
</dbReference>
<reference evidence="1 2" key="1">
    <citation type="journal article" date="2009" name="Stand. Genomic Sci.">
        <title>Complete genome sequence of Pirellula staleyi type strain (ATCC 27377).</title>
        <authorList>
            <person name="Clum A."/>
            <person name="Tindall B.J."/>
            <person name="Sikorski J."/>
            <person name="Ivanova N."/>
            <person name="Mavrommatis K."/>
            <person name="Lucas S."/>
            <person name="Glavina del Rio T."/>
            <person name="Nolan M."/>
            <person name="Chen F."/>
            <person name="Tice H."/>
            <person name="Pitluck S."/>
            <person name="Cheng J.F."/>
            <person name="Chertkov O."/>
            <person name="Brettin T."/>
            <person name="Han C."/>
            <person name="Detter J.C."/>
            <person name="Kuske C."/>
            <person name="Bruce D."/>
            <person name="Goodwin L."/>
            <person name="Ovchinikova G."/>
            <person name="Pati A."/>
            <person name="Mikhailova N."/>
            <person name="Chen A."/>
            <person name="Palaniappan K."/>
            <person name="Land M."/>
            <person name="Hauser L."/>
            <person name="Chang Y.J."/>
            <person name="Jeffries C.D."/>
            <person name="Chain P."/>
            <person name="Rohde M."/>
            <person name="Goker M."/>
            <person name="Bristow J."/>
            <person name="Eisen J.A."/>
            <person name="Markowitz V."/>
            <person name="Hugenholtz P."/>
            <person name="Kyrpides N.C."/>
            <person name="Klenk H.P."/>
            <person name="Lapidus A."/>
        </authorList>
    </citation>
    <scope>NUCLEOTIDE SEQUENCE [LARGE SCALE GENOMIC DNA]</scope>
    <source>
        <strain evidence="2">ATCC 27377 / DSM 6068 / ICPB 4128</strain>
    </source>
</reference>
<proteinExistence type="predicted"/>
<evidence type="ECO:0000313" key="1">
    <source>
        <dbReference type="EMBL" id="ADB15488.1"/>
    </source>
</evidence>
<evidence type="ECO:0000313" key="2">
    <source>
        <dbReference type="Proteomes" id="UP000001887"/>
    </source>
</evidence>
<keyword evidence="2" id="KW-1185">Reference proteome</keyword>
<organism evidence="1 2">
    <name type="scientific">Pirellula staleyi (strain ATCC 27377 / DSM 6068 / ICPB 4128)</name>
    <name type="common">Pirella staleyi</name>
    <dbReference type="NCBI Taxonomy" id="530564"/>
    <lineage>
        <taxon>Bacteria</taxon>
        <taxon>Pseudomonadati</taxon>
        <taxon>Planctomycetota</taxon>
        <taxon>Planctomycetia</taxon>
        <taxon>Pirellulales</taxon>
        <taxon>Pirellulaceae</taxon>
        <taxon>Pirellula</taxon>
    </lineage>
</organism>
<dbReference type="Proteomes" id="UP000001887">
    <property type="component" value="Chromosome"/>
</dbReference>
<dbReference type="AlphaFoldDB" id="D2R6B0"/>
<dbReference type="HOGENOM" id="CLU_553051_0_0_0"/>
<accession>D2R6B0</accession>
<sequence length="493" mass="55400">MVPVGGTWGTLPVCQFARPHLLPSCEPDVRESSRSVVSAGVFPAQTTSFFRRSQEYLTMSIDGYWPLFPKNINEKVWQKKKGLLAIKKTGISEEIDKAEKSYETLKPRFYNRIAIDIDTPEGADEALKGVEGDAKNVKAFVKAMEEFATFCDKKEKEFKASKLISKSVAEFVGEMAADARKLSEDVVKHVETAKQEIQEALNAFNEGGNVPEASEKIQSVLLLIDGWDKVFTGKMRELTDMERELGMLEKEMDDRLEGRIASPAAELKEPFKRIRDESQRMQDDMLGKKAYAILKVVKEVRNITKTIKNDKDFIKNVSDPFERRAAKFLEEREKLNLLSSNLIGDAGIGFSTLQDGLKDEAAVVRELDKFAQIFYDKSSPNSVEKTREYITGINSYAKDIARSLKTVPVDKEGLRRLKQLIDDMVLKLETSTTALRGAVKTSAKLTRGRFAKNPMIGSTMRKMAEDVNDIVKDSKQPIEAHGKLAPLIERALV</sequence>
<protein>
    <submittedName>
        <fullName evidence="1">Uncharacterized protein</fullName>
    </submittedName>
</protein>
<dbReference type="KEGG" id="psl:Psta_0803"/>
<name>D2R6B0_PIRSD</name>
<gene>
    <name evidence="1" type="ordered locus">Psta_0803</name>
</gene>